<evidence type="ECO:0000313" key="2">
    <source>
        <dbReference type="Proteomes" id="UP001165065"/>
    </source>
</evidence>
<gene>
    <name evidence="1" type="ORF">TrCOL_g8696</name>
</gene>
<dbReference type="Proteomes" id="UP001165065">
    <property type="component" value="Unassembled WGS sequence"/>
</dbReference>
<keyword evidence="2" id="KW-1185">Reference proteome</keyword>
<comment type="caution">
    <text evidence="1">The sequence shown here is derived from an EMBL/GenBank/DDBJ whole genome shotgun (WGS) entry which is preliminary data.</text>
</comment>
<accession>A0A9W7GH68</accession>
<dbReference type="AlphaFoldDB" id="A0A9W7GH68"/>
<evidence type="ECO:0000313" key="1">
    <source>
        <dbReference type="EMBL" id="GMI44676.1"/>
    </source>
</evidence>
<organism evidence="1 2">
    <name type="scientific">Triparma columacea</name>
    <dbReference type="NCBI Taxonomy" id="722753"/>
    <lineage>
        <taxon>Eukaryota</taxon>
        <taxon>Sar</taxon>
        <taxon>Stramenopiles</taxon>
        <taxon>Ochrophyta</taxon>
        <taxon>Bolidophyceae</taxon>
        <taxon>Parmales</taxon>
        <taxon>Triparmaceae</taxon>
        <taxon>Triparma</taxon>
    </lineage>
</organism>
<dbReference type="OrthoDB" id="10265211at2759"/>
<proteinExistence type="predicted"/>
<sequence>MSLLHLSDFTRNITQLCGRGMDFTRYSLTDGSSRVKDVKRWVKRGVETKVLKGIAVEGWRLAGGRKYGGTEELAMCGKLFGEGLEIFMKEVEGKWGIEDALGFLVPFRGIVVKYCGFIEEFTSKGTAGMFGLEGVYGRVEKVREEIEEFIVLFGEARKLPVNSSIGSLEKVIMSSLLTDLSSYLGVFFHTVSHAWSTGGVTDNPRLNDLQCVFEFDGYKELRSSMAEEPRRRTTKAMMNPGSVAKELGEVKTDGAKLYEVMVGTGRRGKVKDVKLEFLSLVGESTSGGKKEVQRRELRWRKAAAELSLLGLIKKGKGGKDLERDALVWTKTK</sequence>
<name>A0A9W7GH68_9STRA</name>
<dbReference type="EMBL" id="BRYA01001489">
    <property type="protein sequence ID" value="GMI44676.1"/>
    <property type="molecule type" value="Genomic_DNA"/>
</dbReference>
<protein>
    <submittedName>
        <fullName evidence="1">Uncharacterized protein</fullName>
    </submittedName>
</protein>
<reference evidence="2" key="1">
    <citation type="journal article" date="2023" name="Commun. Biol.">
        <title>Genome analysis of Parmales, the sister group of diatoms, reveals the evolutionary specialization of diatoms from phago-mixotrophs to photoautotrophs.</title>
        <authorList>
            <person name="Ban H."/>
            <person name="Sato S."/>
            <person name="Yoshikawa S."/>
            <person name="Yamada K."/>
            <person name="Nakamura Y."/>
            <person name="Ichinomiya M."/>
            <person name="Sato N."/>
            <person name="Blanc-Mathieu R."/>
            <person name="Endo H."/>
            <person name="Kuwata A."/>
            <person name="Ogata H."/>
        </authorList>
    </citation>
    <scope>NUCLEOTIDE SEQUENCE [LARGE SCALE GENOMIC DNA]</scope>
</reference>